<dbReference type="RefSeq" id="WP_043873069.1">
    <property type="nucleotide sequence ID" value="NZ_CCVW01000001.1"/>
</dbReference>
<proteinExistence type="predicted"/>
<protein>
    <recommendedName>
        <fullName evidence="3">Protein-tyrosine phosphatase</fullName>
    </recommendedName>
</protein>
<organism evidence="1 2">
    <name type="scientific">Legionella massiliensis</name>
    <dbReference type="NCBI Taxonomy" id="1034943"/>
    <lineage>
        <taxon>Bacteria</taxon>
        <taxon>Pseudomonadati</taxon>
        <taxon>Pseudomonadota</taxon>
        <taxon>Gammaproteobacteria</taxon>
        <taxon>Legionellales</taxon>
        <taxon>Legionellaceae</taxon>
        <taxon>Legionella</taxon>
    </lineage>
</organism>
<dbReference type="OrthoDB" id="746143at2"/>
<gene>
    <name evidence="1" type="ORF">BN59_00827</name>
</gene>
<keyword evidence="2" id="KW-1185">Reference proteome</keyword>
<reference evidence="1 2" key="1">
    <citation type="submission" date="2014-06" db="EMBL/GenBank/DDBJ databases">
        <authorList>
            <person name="Urmite Genomes Urmite Genomes"/>
        </authorList>
    </citation>
    <scope>NUCLEOTIDE SEQUENCE [LARGE SCALE GENOMIC DNA]</scope>
</reference>
<evidence type="ECO:0000313" key="2">
    <source>
        <dbReference type="Proteomes" id="UP000044071"/>
    </source>
</evidence>
<dbReference type="STRING" id="1034943.BN59_00827"/>
<dbReference type="eggNOG" id="ENOG50334T6">
    <property type="taxonomic scope" value="Bacteria"/>
</dbReference>
<name>A0A078KXU5_9GAMM</name>
<dbReference type="EMBL" id="CCSB01000001">
    <property type="protein sequence ID" value="CDZ76553.1"/>
    <property type="molecule type" value="Genomic_DNA"/>
</dbReference>
<accession>A0A078KXU5</accession>
<dbReference type="AlphaFoldDB" id="A0A078KXU5"/>
<evidence type="ECO:0000313" key="1">
    <source>
        <dbReference type="EMBL" id="CDZ76553.1"/>
    </source>
</evidence>
<evidence type="ECO:0008006" key="3">
    <source>
        <dbReference type="Google" id="ProtNLM"/>
    </source>
</evidence>
<dbReference type="Proteomes" id="UP000044071">
    <property type="component" value="Unassembled WGS sequence"/>
</dbReference>
<sequence length="233" mass="26859">MKYFLYLYFILNSLIHAETHTVRLGNTKIAIIKHKGKGKTFVHLHESEVTALAAARLYVAKEGGTLITLKHSGERNVVFYLRGVRYEFDPNRIFTDKGIRTTLKQFGHYSPAAHFEVKKLANQILVLIPPGKVVAVHNNNRNYSLKEYFPKHSLARDANALYYRSFSNLRNFYFVTRREEYLRLKKLKFNVALQAKHAQDDGSLSYHFANKNYVNIESAYGALSAQLKMLRSA</sequence>